<keyword evidence="13" id="KW-1185">Reference proteome</keyword>
<keyword evidence="6" id="KW-0547">Nucleotide-binding</keyword>
<dbReference type="InterPro" id="IPR043926">
    <property type="entry name" value="ABCG_dom"/>
</dbReference>
<evidence type="ECO:0000313" key="12">
    <source>
        <dbReference type="EMBL" id="GAY65524.1"/>
    </source>
</evidence>
<evidence type="ECO:0000256" key="9">
    <source>
        <dbReference type="ARBA" id="ARBA00023136"/>
    </source>
</evidence>
<comment type="caution">
    <text evidence="12">The sequence shown here is derived from an EMBL/GenBank/DDBJ whole genome shotgun (WGS) entry which is preliminary data.</text>
</comment>
<dbReference type="Pfam" id="PF00005">
    <property type="entry name" value="ABC_tran"/>
    <property type="match status" value="2"/>
</dbReference>
<feature type="domain" description="ABC transporter" evidence="11">
    <location>
        <begin position="22"/>
        <end position="280"/>
    </location>
</feature>
<dbReference type="InterPro" id="IPR027417">
    <property type="entry name" value="P-loop_NTPase"/>
</dbReference>
<feature type="transmembrane region" description="Helical" evidence="10">
    <location>
        <begin position="579"/>
        <end position="606"/>
    </location>
</feature>
<dbReference type="GO" id="GO:0016887">
    <property type="term" value="F:ATP hydrolysis activity"/>
    <property type="evidence" value="ECO:0007669"/>
    <property type="project" value="InterPro"/>
</dbReference>
<proteinExistence type="inferred from homology"/>
<dbReference type="Pfam" id="PF19055">
    <property type="entry name" value="ABC2_membrane_7"/>
    <property type="match status" value="2"/>
</dbReference>
<keyword evidence="3" id="KW-0813">Transport</keyword>
<evidence type="ECO:0000256" key="4">
    <source>
        <dbReference type="ARBA" id="ARBA00022692"/>
    </source>
</evidence>
<dbReference type="InterPro" id="IPR003593">
    <property type="entry name" value="AAA+_ATPase"/>
</dbReference>
<comment type="similarity">
    <text evidence="2">Belongs to the ABC transporter superfamily. ABCG family. PDR (TC 3.A.1.205) subfamily.</text>
</comment>
<dbReference type="InterPro" id="IPR003439">
    <property type="entry name" value="ABC_transporter-like_ATP-bd"/>
</dbReference>
<dbReference type="GO" id="GO:0005524">
    <property type="term" value="F:ATP binding"/>
    <property type="evidence" value="ECO:0007669"/>
    <property type="project" value="UniProtKB-KW"/>
</dbReference>
<dbReference type="FunFam" id="3.40.50.300:FF:000157">
    <property type="entry name" value="ABC transporter G family member 34"/>
    <property type="match status" value="1"/>
</dbReference>
<dbReference type="CDD" id="cd03232">
    <property type="entry name" value="ABCG_PDR_domain2"/>
    <property type="match status" value="1"/>
</dbReference>
<dbReference type="PROSITE" id="PS50893">
    <property type="entry name" value="ABC_TRANSPORTER_2"/>
    <property type="match status" value="2"/>
</dbReference>
<evidence type="ECO:0000256" key="2">
    <source>
        <dbReference type="ARBA" id="ARBA00006012"/>
    </source>
</evidence>
<evidence type="ECO:0000256" key="6">
    <source>
        <dbReference type="ARBA" id="ARBA00022741"/>
    </source>
</evidence>
<dbReference type="PANTHER" id="PTHR19241">
    <property type="entry name" value="ATP-BINDING CASSETTE TRANSPORTER"/>
    <property type="match status" value="1"/>
</dbReference>
<dbReference type="AlphaFoldDB" id="A0A2H5QLM5"/>
<evidence type="ECO:0000256" key="3">
    <source>
        <dbReference type="ARBA" id="ARBA00022448"/>
    </source>
</evidence>
<keyword evidence="9 10" id="KW-0472">Membrane</keyword>
<feature type="transmembrane region" description="Helical" evidence="10">
    <location>
        <begin position="444"/>
        <end position="464"/>
    </location>
</feature>
<dbReference type="Proteomes" id="UP000236630">
    <property type="component" value="Unassembled WGS sequence"/>
</dbReference>
<dbReference type="Pfam" id="PF08370">
    <property type="entry name" value="PDR_assoc"/>
    <property type="match status" value="1"/>
</dbReference>
<dbReference type="GO" id="GO:0140359">
    <property type="term" value="F:ABC-type transporter activity"/>
    <property type="evidence" value="ECO:0007669"/>
    <property type="project" value="InterPro"/>
</dbReference>
<dbReference type="InterPro" id="IPR013525">
    <property type="entry name" value="ABC2_TM"/>
</dbReference>
<dbReference type="SMART" id="SM00382">
    <property type="entry name" value="AAA"/>
    <property type="match status" value="2"/>
</dbReference>
<evidence type="ECO:0000259" key="11">
    <source>
        <dbReference type="PROSITE" id="PS50893"/>
    </source>
</evidence>
<sequence length="1235" mass="139730">MMKAINFNLERHAKSLIPLKLVKAIDLAKLLGFRSHQVQISIIDDANGIIKPGRMTLLLGPPGCGKTSLLKALSGSLNQPFKVTGEVSYNGYKLESLYPRNYLHIQYDLHIPEMTVRETLDFSTYCQGVGSRADILLEFSGREEEARIIPDPDIDTYMKILGLDICADTLVGDAIRRGISGGQKRRLTTGEMLVGPIKAMFMDKITNGLDISTSFQIVTCLQHLAHITDATILISLLQPSPETFDLFDDIILMAEGKILYHGPRESVLEFFESCGFRCPDRKAVADFVISRKDQAQYWFHNELPHSFVSVDMFHEKFKESPFGKKLEEDLSELYDKSESKKSSVSFAVFSLSRWELFKACMSRELLLAKRNYFLYLFKTIQLIIIATMTMTLFLRTGMEVDVFHANYFMGSLFYTLVILIVDGISEIPMTLERLAVFYKQKEMCLYPAWAYVIPATILKVPLSLVESLVWTSLTYYVIGFSPELWRFFRHFILLFSVHFTSSSMFRFLASIFRNIDYCMAAGSFAIWFILLFASMPVWLKWCFWVSPLSYGQIGISILFTNTTIGREILKSRGLNFDEYFFWISLGALFGLALVFNFAFALALSFLKPPGSSPAMISHRKFSGIQRSKGSCDDEHVEDVDMNAHPNTSKDYYKGQMVLPFQPITMVFQDLQYSIDTPLEMRRRECGLAHKLQLLDDVTGTLRPGVLTALMGVSGAGKTTLLDVLAGRKTSGCFKGEIKVNGYPKIQETFVRVSGYCEQTDIHSPHITIEESLFFSAWLRLAPQINSKTKADCVNHVLKTIELDGIKESLVGIPGVSGLSTEQRKRLTIGVELVAKPSIIFMDEPTTGLDARAAAIVMRAVKNVADTGRTIVCTIHQPSIDIFESFDELILLKTGGRIIYSGPLGNHSSRVIEYFEGIPGVPQIRNNYNPATWMLEVTSASTEAELGLDFSQIYEDSLLYENNKELVRQLSTSGAAARDLHFTTRFSQNGWGQFKSCLWKQHLSYWRTPSYNLMRILNTIAASFLFGFLFWNKGKEINNQQDLFNILGSLYASFIFLGSMNCSSALPYAASERTVMYREQSAGMYSPLAYAFAQIFWNFYGIFCSMMSFSYLGLLLVALSPNVIVASTLFSAFYTTYSLFAGFVIPQPQIPKWWIWLYYLSPTSWTLEGLLTSQYGDIDKEIMVFIENKTIASFLEEYFGFHHDHLAIVAVALIVFPLVLASLFAFFVGRLNFQQR</sequence>
<accession>A0A2H5QLM5</accession>
<name>A0A2H5QLM5_CITUN</name>
<evidence type="ECO:0000256" key="7">
    <source>
        <dbReference type="ARBA" id="ARBA00022840"/>
    </source>
</evidence>
<keyword evidence="8 10" id="KW-1133">Transmembrane helix</keyword>
<dbReference type="InterPro" id="IPR034003">
    <property type="entry name" value="ABCG_PDR_2"/>
</dbReference>
<keyword evidence="5" id="KW-0677">Repeat</keyword>
<feature type="transmembrane region" description="Helical" evidence="10">
    <location>
        <begin position="1042"/>
        <end position="1067"/>
    </location>
</feature>
<gene>
    <name evidence="12" type="ORF">CUMW_241790</name>
</gene>
<dbReference type="EMBL" id="BDQV01000491">
    <property type="protein sequence ID" value="GAY65524.1"/>
    <property type="molecule type" value="Genomic_DNA"/>
</dbReference>
<reference evidence="12 13" key="1">
    <citation type="journal article" date="2017" name="Front. Genet.">
        <title>Draft sequencing of the heterozygous diploid genome of Satsuma (Citrus unshiu Marc.) using a hybrid assembly approach.</title>
        <authorList>
            <person name="Shimizu T."/>
            <person name="Tanizawa Y."/>
            <person name="Mochizuki T."/>
            <person name="Nagasaki H."/>
            <person name="Yoshioka T."/>
            <person name="Toyoda A."/>
            <person name="Fujiyama A."/>
            <person name="Kaminuma E."/>
            <person name="Nakamura Y."/>
        </authorList>
    </citation>
    <scope>NUCLEOTIDE SEQUENCE [LARGE SCALE GENOMIC DNA]</scope>
    <source>
        <strain evidence="13">cv. Miyagawa wase</strain>
    </source>
</reference>
<feature type="transmembrane region" description="Helical" evidence="10">
    <location>
        <begin position="405"/>
        <end position="424"/>
    </location>
</feature>
<evidence type="ECO:0000256" key="5">
    <source>
        <dbReference type="ARBA" id="ARBA00022737"/>
    </source>
</evidence>
<comment type="subcellular location">
    <subcellularLocation>
        <location evidence="1">Membrane</location>
        <topology evidence="1">Multi-pass membrane protein</topology>
    </subcellularLocation>
</comment>
<feature type="transmembrane region" description="Helical" evidence="10">
    <location>
        <begin position="1012"/>
        <end position="1030"/>
    </location>
</feature>
<keyword evidence="4 10" id="KW-0812">Transmembrane</keyword>
<evidence type="ECO:0000256" key="8">
    <source>
        <dbReference type="ARBA" id="ARBA00022989"/>
    </source>
</evidence>
<dbReference type="Gene3D" id="3.40.50.300">
    <property type="entry name" value="P-loop containing nucleotide triphosphate hydrolases"/>
    <property type="match status" value="2"/>
</dbReference>
<feature type="transmembrane region" description="Helical" evidence="10">
    <location>
        <begin position="484"/>
        <end position="505"/>
    </location>
</feature>
<protein>
    <recommendedName>
        <fullName evidence="11">ABC transporter domain-containing protein</fullName>
    </recommendedName>
</protein>
<feature type="transmembrane region" description="Helical" evidence="10">
    <location>
        <begin position="517"/>
        <end position="539"/>
    </location>
</feature>
<evidence type="ECO:0000256" key="1">
    <source>
        <dbReference type="ARBA" id="ARBA00004141"/>
    </source>
</evidence>
<feature type="transmembrane region" description="Helical" evidence="10">
    <location>
        <begin position="372"/>
        <end position="393"/>
    </location>
</feature>
<feature type="transmembrane region" description="Helical" evidence="10">
    <location>
        <begin position="1205"/>
        <end position="1227"/>
    </location>
</feature>
<evidence type="ECO:0000313" key="13">
    <source>
        <dbReference type="Proteomes" id="UP000236630"/>
    </source>
</evidence>
<feature type="transmembrane region" description="Helical" evidence="10">
    <location>
        <begin position="1122"/>
        <end position="1143"/>
    </location>
</feature>
<feature type="transmembrane region" description="Helical" evidence="10">
    <location>
        <begin position="1087"/>
        <end position="1110"/>
    </location>
</feature>
<keyword evidence="7" id="KW-0067">ATP-binding</keyword>
<dbReference type="GO" id="GO:0005886">
    <property type="term" value="C:plasma membrane"/>
    <property type="evidence" value="ECO:0007669"/>
    <property type="project" value="UniProtKB-ARBA"/>
</dbReference>
<dbReference type="Pfam" id="PF01061">
    <property type="entry name" value="ABC2_membrane"/>
    <property type="match status" value="2"/>
</dbReference>
<organism evidence="12 13">
    <name type="scientific">Citrus unshiu</name>
    <name type="common">Satsuma mandarin</name>
    <name type="synonym">Citrus nobilis var. unshiu</name>
    <dbReference type="NCBI Taxonomy" id="55188"/>
    <lineage>
        <taxon>Eukaryota</taxon>
        <taxon>Viridiplantae</taxon>
        <taxon>Streptophyta</taxon>
        <taxon>Embryophyta</taxon>
        <taxon>Tracheophyta</taxon>
        <taxon>Spermatophyta</taxon>
        <taxon>Magnoliopsida</taxon>
        <taxon>eudicotyledons</taxon>
        <taxon>Gunneridae</taxon>
        <taxon>Pentapetalae</taxon>
        <taxon>rosids</taxon>
        <taxon>malvids</taxon>
        <taxon>Sapindales</taxon>
        <taxon>Rutaceae</taxon>
        <taxon>Aurantioideae</taxon>
        <taxon>Citrus</taxon>
    </lineage>
</organism>
<dbReference type="InterPro" id="IPR013581">
    <property type="entry name" value="PDR_assoc"/>
</dbReference>
<feature type="domain" description="ABC transporter" evidence="11">
    <location>
        <begin position="665"/>
        <end position="919"/>
    </location>
</feature>
<evidence type="ECO:0000256" key="10">
    <source>
        <dbReference type="SAM" id="Phobius"/>
    </source>
</evidence>
<dbReference type="SUPFAM" id="SSF52540">
    <property type="entry name" value="P-loop containing nucleoside triphosphate hydrolases"/>
    <property type="match status" value="2"/>
</dbReference>
<dbReference type="FunFam" id="3.40.50.300:FF:000179">
    <property type="entry name" value="ABC transporter G family member 34"/>
    <property type="match status" value="1"/>
</dbReference>